<dbReference type="Proteomes" id="UP001253545">
    <property type="component" value="Unassembled WGS sequence"/>
</dbReference>
<evidence type="ECO:0000313" key="4">
    <source>
        <dbReference type="Proteomes" id="UP001253545"/>
    </source>
</evidence>
<gene>
    <name evidence="3" type="ORF">RM552_11585</name>
</gene>
<accession>A0ABU2ZSU8</accession>
<feature type="region of interest" description="Disordered" evidence="1">
    <location>
        <begin position="67"/>
        <end position="122"/>
    </location>
</feature>
<keyword evidence="2" id="KW-0732">Signal</keyword>
<evidence type="ECO:0000256" key="2">
    <source>
        <dbReference type="SAM" id="SignalP"/>
    </source>
</evidence>
<dbReference type="EMBL" id="JAVRHX010000003">
    <property type="protein sequence ID" value="MDT0595490.1"/>
    <property type="molecule type" value="Genomic_DNA"/>
</dbReference>
<name>A0ABU2ZSU8_9ALTE</name>
<comment type="caution">
    <text evidence="3">The sequence shown here is derived from an EMBL/GenBank/DDBJ whole genome shotgun (WGS) entry which is preliminary data.</text>
</comment>
<feature type="signal peptide" evidence="2">
    <location>
        <begin position="1"/>
        <end position="33"/>
    </location>
</feature>
<evidence type="ECO:0000313" key="3">
    <source>
        <dbReference type="EMBL" id="MDT0595490.1"/>
    </source>
</evidence>
<feature type="chain" id="PRO_5045803905" evidence="2">
    <location>
        <begin position="34"/>
        <end position="196"/>
    </location>
</feature>
<evidence type="ECO:0000256" key="1">
    <source>
        <dbReference type="SAM" id="MobiDB-lite"/>
    </source>
</evidence>
<feature type="compositionally biased region" description="Basic and acidic residues" evidence="1">
    <location>
        <begin position="67"/>
        <end position="79"/>
    </location>
</feature>
<dbReference type="RefSeq" id="WP_311369006.1">
    <property type="nucleotide sequence ID" value="NZ_JAVRHX010000003.1"/>
</dbReference>
<keyword evidence="4" id="KW-1185">Reference proteome</keyword>
<protein>
    <submittedName>
        <fullName evidence="3">Uncharacterized protein</fullName>
    </submittedName>
</protein>
<organism evidence="3 4">
    <name type="scientific">Glaciecola petra</name>
    <dbReference type="NCBI Taxonomy" id="3075602"/>
    <lineage>
        <taxon>Bacteria</taxon>
        <taxon>Pseudomonadati</taxon>
        <taxon>Pseudomonadota</taxon>
        <taxon>Gammaproteobacteria</taxon>
        <taxon>Alteromonadales</taxon>
        <taxon>Alteromonadaceae</taxon>
        <taxon>Glaciecola</taxon>
    </lineage>
</organism>
<proteinExistence type="predicted"/>
<sequence length="196" mass="21888">MKFRKISTGFHGFNIGFCLTLLLATTLSFTAFAGQKDDEVEKCVSVDNDIARLLCYDTLFGRGPAKEPKLVNQKTDKPESLASQKPLAPITDKAAPPPKEPLKTTSVEESFGEEQLKKDKVDEGPTEIKATVSTITENSRGLRTFTLVNGQKWREKESSRLKIKVGQEVTLKKGSFSAYFMKKEGSNRTIRVRRIN</sequence>
<reference evidence="3 4" key="1">
    <citation type="submission" date="2023-09" db="EMBL/GenBank/DDBJ databases">
        <authorList>
            <person name="Rey-Velasco X."/>
        </authorList>
    </citation>
    <scope>NUCLEOTIDE SEQUENCE [LARGE SCALE GENOMIC DNA]</scope>
    <source>
        <strain evidence="3 4">P117</strain>
    </source>
</reference>